<organism evidence="1 2">
    <name type="scientific">Kineobactrum sediminis</name>
    <dbReference type="NCBI Taxonomy" id="1905677"/>
    <lineage>
        <taxon>Bacteria</taxon>
        <taxon>Pseudomonadati</taxon>
        <taxon>Pseudomonadota</taxon>
        <taxon>Gammaproteobacteria</taxon>
        <taxon>Cellvibrionales</taxon>
        <taxon>Halieaceae</taxon>
        <taxon>Kineobactrum</taxon>
    </lineage>
</organism>
<dbReference type="EMBL" id="PKLZ01000009">
    <property type="protein sequence ID" value="PLW82010.1"/>
    <property type="molecule type" value="Genomic_DNA"/>
</dbReference>
<evidence type="ECO:0008006" key="3">
    <source>
        <dbReference type="Google" id="ProtNLM"/>
    </source>
</evidence>
<gene>
    <name evidence="1" type="ORF">CWI75_13065</name>
</gene>
<dbReference type="Proteomes" id="UP000234845">
    <property type="component" value="Unassembled WGS sequence"/>
</dbReference>
<comment type="caution">
    <text evidence="1">The sequence shown here is derived from an EMBL/GenBank/DDBJ whole genome shotgun (WGS) entry which is preliminary data.</text>
</comment>
<dbReference type="RefSeq" id="WP_101521945.1">
    <property type="nucleotide sequence ID" value="NZ_PKLZ01000009.1"/>
</dbReference>
<evidence type="ECO:0000313" key="2">
    <source>
        <dbReference type="Proteomes" id="UP000234845"/>
    </source>
</evidence>
<evidence type="ECO:0000313" key="1">
    <source>
        <dbReference type="EMBL" id="PLW82010.1"/>
    </source>
</evidence>
<protein>
    <recommendedName>
        <fullName evidence="3">Antitoxin</fullName>
    </recommendedName>
</protein>
<name>A0A2N5Y0U6_9GAMM</name>
<proteinExistence type="predicted"/>
<reference evidence="2" key="1">
    <citation type="submission" date="2017-11" db="EMBL/GenBank/DDBJ databases">
        <title>The draft genome sequence of Chromatocurvus sp. F02.</title>
        <authorList>
            <person name="Du Z.-J."/>
            <person name="Chang Y.-Q."/>
        </authorList>
    </citation>
    <scope>NUCLEOTIDE SEQUENCE [LARGE SCALE GENOMIC DNA]</scope>
    <source>
        <strain evidence="2">F02</strain>
    </source>
</reference>
<sequence length="150" mass="16447">MKSDAVKVPAPQGPERGVVAQARRLLQSLSWLAPAAMLNSKGGRDFGRQIEDSIAEINEGKGVLRLQIRRRDAAVVVSVDHYEEMVRMKALCAELVDRVKEKEIAGAAGKYEALYQRITSSTSRRAADALFSVTGEELRESYKPGKTEGS</sequence>
<keyword evidence="2" id="KW-1185">Reference proteome</keyword>
<dbReference type="AlphaFoldDB" id="A0A2N5Y0U6"/>
<dbReference type="OrthoDB" id="9836065at2"/>
<accession>A0A2N5Y0U6</accession>